<keyword evidence="2" id="KW-0378">Hydrolase</keyword>
<dbReference type="PROSITE" id="PS51273">
    <property type="entry name" value="GATASE_TYPE_1"/>
    <property type="match status" value="1"/>
</dbReference>
<accession>A0ABU5EC99</accession>
<feature type="domain" description="Glutamine amidotransferase" evidence="1">
    <location>
        <begin position="31"/>
        <end position="185"/>
    </location>
</feature>
<dbReference type="SUPFAM" id="SSF52317">
    <property type="entry name" value="Class I glutamine amidotransferase-like"/>
    <property type="match status" value="1"/>
</dbReference>
<dbReference type="CDD" id="cd01741">
    <property type="entry name" value="GATase1_1"/>
    <property type="match status" value="1"/>
</dbReference>
<proteinExistence type="predicted"/>
<evidence type="ECO:0000313" key="3">
    <source>
        <dbReference type="Proteomes" id="UP001279642"/>
    </source>
</evidence>
<dbReference type="PRINTS" id="PR00096">
    <property type="entry name" value="GATASE"/>
</dbReference>
<dbReference type="EC" id="3.4.-.-" evidence="2"/>
<gene>
    <name evidence="2" type="ORF">SMD27_13805</name>
</gene>
<dbReference type="Gene3D" id="3.40.50.880">
    <property type="match status" value="1"/>
</dbReference>
<keyword evidence="3" id="KW-1185">Reference proteome</keyword>
<dbReference type="InterPro" id="IPR044992">
    <property type="entry name" value="ChyE-like"/>
</dbReference>
<dbReference type="RefSeq" id="WP_320508987.1">
    <property type="nucleotide sequence ID" value="NZ_JAXCLW010000003.1"/>
</dbReference>
<evidence type="ECO:0000313" key="2">
    <source>
        <dbReference type="EMBL" id="MDY0883922.1"/>
    </source>
</evidence>
<protein>
    <submittedName>
        <fullName evidence="2">Type 1 glutamine amidotransferase</fullName>
        <ecNumber evidence="2">3.4.-.-</ecNumber>
    </submittedName>
</protein>
<name>A0ABU5EC99_9PROT</name>
<dbReference type="PANTHER" id="PTHR42695:SF5">
    <property type="entry name" value="GLUTAMINE AMIDOTRANSFERASE YLR126C-RELATED"/>
    <property type="match status" value="1"/>
</dbReference>
<dbReference type="PANTHER" id="PTHR42695">
    <property type="entry name" value="GLUTAMINE AMIDOTRANSFERASE YLR126C-RELATED"/>
    <property type="match status" value="1"/>
</dbReference>
<dbReference type="InterPro" id="IPR029062">
    <property type="entry name" value="Class_I_gatase-like"/>
</dbReference>
<dbReference type="EMBL" id="JAXCLW010000003">
    <property type="protein sequence ID" value="MDY0883922.1"/>
    <property type="molecule type" value="Genomic_DNA"/>
</dbReference>
<keyword evidence="2" id="KW-0315">Glutamine amidotransferase</keyword>
<dbReference type="InterPro" id="IPR017926">
    <property type="entry name" value="GATASE"/>
</dbReference>
<organism evidence="2 3">
    <name type="scientific">Dongia soli</name>
    <dbReference type="NCBI Taxonomy" id="600628"/>
    <lineage>
        <taxon>Bacteria</taxon>
        <taxon>Pseudomonadati</taxon>
        <taxon>Pseudomonadota</taxon>
        <taxon>Alphaproteobacteria</taxon>
        <taxon>Rhodospirillales</taxon>
        <taxon>Dongiaceae</taxon>
        <taxon>Dongia</taxon>
    </lineage>
</organism>
<comment type="caution">
    <text evidence="2">The sequence shown here is derived from an EMBL/GenBank/DDBJ whole genome shotgun (WGS) entry which is preliminary data.</text>
</comment>
<dbReference type="Pfam" id="PF00117">
    <property type="entry name" value="GATase"/>
    <property type="match status" value="1"/>
</dbReference>
<dbReference type="Proteomes" id="UP001279642">
    <property type="component" value="Unassembled WGS sequence"/>
</dbReference>
<reference evidence="2 3" key="1">
    <citation type="journal article" date="2016" name="Antonie Van Leeuwenhoek">
        <title>Dongia soli sp. nov., isolated from soil from Dokdo, Korea.</title>
        <authorList>
            <person name="Kim D.U."/>
            <person name="Lee H."/>
            <person name="Kim H."/>
            <person name="Kim S.G."/>
            <person name="Ka J.O."/>
        </authorList>
    </citation>
    <scope>NUCLEOTIDE SEQUENCE [LARGE SCALE GENOMIC DNA]</scope>
    <source>
        <strain evidence="2 3">D78</strain>
    </source>
</reference>
<dbReference type="GO" id="GO:0016787">
    <property type="term" value="F:hydrolase activity"/>
    <property type="evidence" value="ECO:0007669"/>
    <property type="project" value="UniProtKB-KW"/>
</dbReference>
<sequence length="257" mass="28457">MHLLVIQHCPVTPAGLVGRIAEERGAELRTVFPHQGEKLPANGADMDGLIVLGGPMHAGDDIGYPAFVDIMALIRDCHERAVPVLGICLGSQLIARAFGQRVYRFGGLEVGYPAVYLTEAAKSDPLLSGLAAEQRIMQMHEDSFDLPPEAVLLMQNEVCANQGFRIGMTTYGFQFHPEVTLQEARSFPRDCWASMSRHFGNRAPAQEARALREADLYFDQGAAFCRIMTDRWLDLVAKRPLTSQAYVARTDGERRRA</sequence>
<evidence type="ECO:0000259" key="1">
    <source>
        <dbReference type="Pfam" id="PF00117"/>
    </source>
</evidence>